<sequence length="500" mass="56288">MHGFVAYRRSGRVRSLRNDRAAYVLGRYVAIELGLSLVDRSCRKCGMVDSEIWFHYSSYREVVPCHEPSFVEFRIPRRGESADSPPNGYFTCYKSFVVRCRLSFPIPEDIVLVLDRFEVSISQLNPTSLQHLIGVVILSYEHGLSLTTDHFKALFRLQLVSKPENYCAASVEESCILLFRSKLNDGPFINPLPPFPEDTVEMRDLLRNGPFFWTSFTPKRVRKALRLVCPNFEGGVGTDSDYGSDGHAPCDDPAEETNVRSLKGKGIELGDIDFSVDDSILPGWDPDLAYGDSSGTSEAPIPDFDDFFSGLPSCFDPPSSVDEMGRSKIVAEGSRIINGSFLHGLNLLGSALEASHRESMIYRFKAEKAEKDLARMQNEILERDSKLARDHEKAVRRAERKGRREIVEVMRNCASQFKTEYGNLKDAYSLVGDFRECRGSVSTLWMTQADDFIFEEEMWGMKDGMKVHAHAEALIPLIDGRILGFWDPIPVSPDTEGVTT</sequence>
<dbReference type="HOGENOM" id="CLU_019862_0_2_1"/>
<protein>
    <recommendedName>
        <fullName evidence="4">DUF1204 domain-containing protein</fullName>
    </recommendedName>
</protein>
<dbReference type="EnsemblPlants" id="Bo01378s020.1">
    <property type="protein sequence ID" value="Bo01378s020.1"/>
    <property type="gene ID" value="Bo01378s020"/>
</dbReference>
<reference evidence="2" key="2">
    <citation type="submission" date="2015-06" db="UniProtKB">
        <authorList>
            <consortium name="EnsemblPlants"/>
        </authorList>
    </citation>
    <scope>IDENTIFICATION</scope>
</reference>
<evidence type="ECO:0000256" key="1">
    <source>
        <dbReference type="SAM" id="Coils"/>
    </source>
</evidence>
<name>A0A0D2ZUT7_BRAOL</name>
<organism evidence="2 3">
    <name type="scientific">Brassica oleracea var. oleracea</name>
    <dbReference type="NCBI Taxonomy" id="109376"/>
    <lineage>
        <taxon>Eukaryota</taxon>
        <taxon>Viridiplantae</taxon>
        <taxon>Streptophyta</taxon>
        <taxon>Embryophyta</taxon>
        <taxon>Tracheophyta</taxon>
        <taxon>Spermatophyta</taxon>
        <taxon>Magnoliopsida</taxon>
        <taxon>eudicotyledons</taxon>
        <taxon>Gunneridae</taxon>
        <taxon>Pentapetalae</taxon>
        <taxon>rosids</taxon>
        <taxon>malvids</taxon>
        <taxon>Brassicales</taxon>
        <taxon>Brassicaceae</taxon>
        <taxon>Brassiceae</taxon>
        <taxon>Brassica</taxon>
    </lineage>
</organism>
<dbReference type="Proteomes" id="UP000032141">
    <property type="component" value="Unassembled WGS sequence"/>
</dbReference>
<evidence type="ECO:0000313" key="3">
    <source>
        <dbReference type="Proteomes" id="UP000032141"/>
    </source>
</evidence>
<proteinExistence type="predicted"/>
<dbReference type="Gramene" id="Bo01378s020.1">
    <property type="protein sequence ID" value="Bo01378s020.1"/>
    <property type="gene ID" value="Bo01378s020"/>
</dbReference>
<accession>A0A0D2ZUT7</accession>
<feature type="coiled-coil region" evidence="1">
    <location>
        <begin position="364"/>
        <end position="401"/>
    </location>
</feature>
<dbReference type="eggNOG" id="ENOG502RRIK">
    <property type="taxonomic scope" value="Eukaryota"/>
</dbReference>
<keyword evidence="1" id="KW-0175">Coiled coil</keyword>
<keyword evidence="3" id="KW-1185">Reference proteome</keyword>
<evidence type="ECO:0008006" key="4">
    <source>
        <dbReference type="Google" id="ProtNLM"/>
    </source>
</evidence>
<evidence type="ECO:0000313" key="2">
    <source>
        <dbReference type="EnsemblPlants" id="Bo01378s020.1"/>
    </source>
</evidence>
<dbReference type="AlphaFoldDB" id="A0A0D2ZUT7"/>
<reference evidence="2" key="1">
    <citation type="journal article" date="2014" name="Genome Biol.">
        <title>Transcriptome and methylome profiling reveals relics of genome dominance in the mesopolyploid Brassica oleracea.</title>
        <authorList>
            <person name="Parkin I.A."/>
            <person name="Koh C."/>
            <person name="Tang H."/>
            <person name="Robinson S.J."/>
            <person name="Kagale S."/>
            <person name="Clarke W.E."/>
            <person name="Town C.D."/>
            <person name="Nixon J."/>
            <person name="Krishnakumar V."/>
            <person name="Bidwell S.L."/>
            <person name="Denoeud F."/>
            <person name="Belcram H."/>
            <person name="Links M.G."/>
            <person name="Just J."/>
            <person name="Clarke C."/>
            <person name="Bender T."/>
            <person name="Huebert T."/>
            <person name="Mason A.S."/>
            <person name="Pires J.C."/>
            <person name="Barker G."/>
            <person name="Moore J."/>
            <person name="Walley P.G."/>
            <person name="Manoli S."/>
            <person name="Batley J."/>
            <person name="Edwards D."/>
            <person name="Nelson M.N."/>
            <person name="Wang X."/>
            <person name="Paterson A.H."/>
            <person name="King G."/>
            <person name="Bancroft I."/>
            <person name="Chalhoub B."/>
            <person name="Sharpe A.G."/>
        </authorList>
    </citation>
    <scope>NUCLEOTIDE SEQUENCE [LARGE SCALE GENOMIC DNA]</scope>
    <source>
        <strain evidence="2">cv. TO1000</strain>
    </source>
</reference>